<feature type="binding site" evidence="2">
    <location>
        <position position="39"/>
    </location>
    <ligand>
        <name>Fe cation</name>
        <dbReference type="ChEBI" id="CHEBI:24875"/>
        <label>2</label>
    </ligand>
</feature>
<keyword evidence="4" id="KW-1185">Reference proteome</keyword>
<protein>
    <submittedName>
        <fullName evidence="3">Metallophosphoesterase</fullName>
    </submittedName>
</protein>
<dbReference type="InterPro" id="IPR029052">
    <property type="entry name" value="Metallo-depent_PP-like"/>
</dbReference>
<dbReference type="Pfam" id="PF13277">
    <property type="entry name" value="YmdB"/>
    <property type="match status" value="1"/>
</dbReference>
<dbReference type="OrthoDB" id="9801109at2"/>
<feature type="binding site" evidence="2">
    <location>
        <position position="40"/>
    </location>
    <ligand>
        <name>Fe cation</name>
        <dbReference type="ChEBI" id="CHEBI:24875"/>
        <label>1</label>
    </ligand>
</feature>
<dbReference type="PIRSF" id="PIRSF004789">
    <property type="entry name" value="DR1281"/>
    <property type="match status" value="1"/>
</dbReference>
<dbReference type="CDD" id="cd07382">
    <property type="entry name" value="MPP_DR1281"/>
    <property type="match status" value="1"/>
</dbReference>
<gene>
    <name evidence="3" type="ORF">ROR02_06590</name>
</gene>
<dbReference type="PANTHER" id="PTHR36303:SF1">
    <property type="entry name" value="2',3'-CYCLIC-NUCLEOTIDE 2'-PHOSPHODIESTERASE"/>
    <property type="match status" value="1"/>
</dbReference>
<name>A0A512H526_9PROT</name>
<sequence length="279" mass="29484">MNILYFGDVVGRSGREALLAALPDLKQRAQADLVVVCGENAAHGFGITVRQSEEFLGSGVDVVTTGNHVWDQREILPYIDRQHRLLRPANLPPGTPGVGHVVVEASRGRKALVIQVMGRLFMDAIDCPFRAIDEILARHRLGVTVHAIVVDVHAEATSEKMALGHHCDGRVSLVVGGHSHVPTADARVLAHGTGYMTDAGMCGDYNSVIGMIAGPAVHRFTRKTPTDRLAPAEGPASVCGVLVRTDDRSGLALSCEPVRVGGDLAPAWPGPAPVASAAD</sequence>
<feature type="binding site" evidence="2">
    <location>
        <position position="180"/>
    </location>
    <ligand>
        <name>Fe cation</name>
        <dbReference type="ChEBI" id="CHEBI:24875"/>
        <label>1</label>
    </ligand>
</feature>
<dbReference type="Gene3D" id="3.60.21.10">
    <property type="match status" value="1"/>
</dbReference>
<dbReference type="SUPFAM" id="SSF56300">
    <property type="entry name" value="Metallo-dependent phosphatases"/>
    <property type="match status" value="1"/>
</dbReference>
<dbReference type="AlphaFoldDB" id="A0A512H526"/>
<keyword evidence="2" id="KW-0479">Metal-binding</keyword>
<feature type="binding site" evidence="2">
    <location>
        <position position="178"/>
    </location>
    <ligand>
        <name>Fe cation</name>
        <dbReference type="ChEBI" id="CHEBI:24875"/>
        <label>2</label>
    </ligand>
</feature>
<dbReference type="GO" id="GO:0046872">
    <property type="term" value="F:metal ion binding"/>
    <property type="evidence" value="ECO:0007669"/>
    <property type="project" value="UniProtKB-KW"/>
</dbReference>
<dbReference type="EMBL" id="BJZO01000011">
    <property type="protein sequence ID" value="GEO80528.1"/>
    <property type="molecule type" value="Genomic_DNA"/>
</dbReference>
<feature type="active site" description="Proton donor" evidence="1">
    <location>
        <position position="68"/>
    </location>
</feature>
<evidence type="ECO:0000313" key="3">
    <source>
        <dbReference type="EMBL" id="GEO80528.1"/>
    </source>
</evidence>
<proteinExistence type="predicted"/>
<dbReference type="GO" id="GO:0004113">
    <property type="term" value="F:2',3'-cyclic-nucleotide 3'-phosphodiesterase activity"/>
    <property type="evidence" value="ECO:0007669"/>
    <property type="project" value="TreeGrafter"/>
</dbReference>
<evidence type="ECO:0000256" key="1">
    <source>
        <dbReference type="PIRSR" id="PIRSR004789-50"/>
    </source>
</evidence>
<accession>A0A512H526</accession>
<evidence type="ECO:0000256" key="2">
    <source>
        <dbReference type="PIRSR" id="PIRSR004789-51"/>
    </source>
</evidence>
<feature type="binding site" evidence="2">
    <location>
        <position position="8"/>
    </location>
    <ligand>
        <name>Fe cation</name>
        <dbReference type="ChEBI" id="CHEBI:24875"/>
        <label>1</label>
    </ligand>
</feature>
<dbReference type="RefSeq" id="WP_147162584.1">
    <property type="nucleotide sequence ID" value="NZ_BJZO01000011.1"/>
</dbReference>
<feature type="binding site" evidence="2">
    <location>
        <position position="39"/>
    </location>
    <ligand>
        <name>Fe cation</name>
        <dbReference type="ChEBI" id="CHEBI:24875"/>
        <label>1</label>
    </ligand>
</feature>
<feature type="binding site" evidence="2">
    <location>
        <position position="67"/>
    </location>
    <ligand>
        <name>Fe cation</name>
        <dbReference type="ChEBI" id="CHEBI:24875"/>
        <label>2</label>
    </ligand>
</feature>
<dbReference type="PANTHER" id="PTHR36303">
    <property type="entry name" value="2',3'-CYCLIC-NUCLEOTIDE 2'-PHOSPHODIESTERASE"/>
    <property type="match status" value="1"/>
</dbReference>
<dbReference type="Proteomes" id="UP000321567">
    <property type="component" value="Unassembled WGS sequence"/>
</dbReference>
<organism evidence="3 4">
    <name type="scientific">Pararhodospirillum oryzae</name>
    <dbReference type="NCBI Taxonomy" id="478448"/>
    <lineage>
        <taxon>Bacteria</taxon>
        <taxon>Pseudomonadati</taxon>
        <taxon>Pseudomonadota</taxon>
        <taxon>Alphaproteobacteria</taxon>
        <taxon>Rhodospirillales</taxon>
        <taxon>Rhodospirillaceae</taxon>
        <taxon>Pararhodospirillum</taxon>
    </lineage>
</organism>
<feature type="binding site" evidence="2">
    <location>
        <position position="153"/>
    </location>
    <ligand>
        <name>Fe cation</name>
        <dbReference type="ChEBI" id="CHEBI:24875"/>
        <label>2</label>
    </ligand>
</feature>
<reference evidence="3 4" key="1">
    <citation type="submission" date="2019-07" db="EMBL/GenBank/DDBJ databases">
        <title>Whole genome shotgun sequence of Rhodospirillum oryzae NBRC 107573.</title>
        <authorList>
            <person name="Hosoyama A."/>
            <person name="Uohara A."/>
            <person name="Ohji S."/>
            <person name="Ichikawa N."/>
        </authorList>
    </citation>
    <scope>NUCLEOTIDE SEQUENCE [LARGE SCALE GENOMIC DNA]</scope>
    <source>
        <strain evidence="3 4">NBRC 107573</strain>
    </source>
</reference>
<comment type="caution">
    <text evidence="3">The sequence shown here is derived from an EMBL/GenBank/DDBJ whole genome shotgun (WGS) entry which is preliminary data.</text>
</comment>
<dbReference type="InterPro" id="IPR005235">
    <property type="entry name" value="YmdB-like"/>
</dbReference>
<evidence type="ECO:0000313" key="4">
    <source>
        <dbReference type="Proteomes" id="UP000321567"/>
    </source>
</evidence>